<proteinExistence type="predicted"/>
<dbReference type="EMBL" id="JAZHRV010000001">
    <property type="protein sequence ID" value="MEH2553280.1"/>
    <property type="molecule type" value="Genomic_DNA"/>
</dbReference>
<reference evidence="2 3" key="1">
    <citation type="submission" date="2024-02" db="EMBL/GenBank/DDBJ databases">
        <title>Adaptive strategies in a cosmopolitan and abundant soil bacterium.</title>
        <authorList>
            <person name="Carini P."/>
        </authorList>
    </citation>
    <scope>NUCLEOTIDE SEQUENCE [LARGE SCALE GENOMIC DNA]</scope>
    <source>
        <strain evidence="2 3">AZCC 1608</strain>
    </source>
</reference>
<accession>A0ABU8B464</accession>
<dbReference type="Proteomes" id="UP001364224">
    <property type="component" value="Unassembled WGS sequence"/>
</dbReference>
<keyword evidence="1" id="KW-0812">Transmembrane</keyword>
<gene>
    <name evidence="2" type="ORF">V1286_000809</name>
</gene>
<feature type="transmembrane region" description="Helical" evidence="1">
    <location>
        <begin position="136"/>
        <end position="157"/>
    </location>
</feature>
<organism evidence="2 3">
    <name type="scientific">Bradyrhizobium algeriense</name>
    <dbReference type="NCBI Taxonomy" id="634784"/>
    <lineage>
        <taxon>Bacteria</taxon>
        <taxon>Pseudomonadati</taxon>
        <taxon>Pseudomonadota</taxon>
        <taxon>Alphaproteobacteria</taxon>
        <taxon>Hyphomicrobiales</taxon>
        <taxon>Nitrobacteraceae</taxon>
        <taxon>Bradyrhizobium</taxon>
    </lineage>
</organism>
<sequence>MVGTAAYSRLGAQPRLGICPGLGSPATAHASLGLLVGSRSSPLRMAVGSVARSRLGCHSRLGAYSGLGPHSRLGSPAAAQASLGLLVGSRSSPLRMAVVLEALRATPAIYELKFSTRGPCKSYQIDGGTVRNTNRWLLAALLAALLVGATWYCVSVWQAAPSMPLYGNIILGAAAILVLVSGCGLIALIFYSRRKGYDEPARSNRTQRQ</sequence>
<keyword evidence="3" id="KW-1185">Reference proteome</keyword>
<comment type="caution">
    <text evidence="2">The sequence shown here is derived from an EMBL/GenBank/DDBJ whole genome shotgun (WGS) entry which is preliminary data.</text>
</comment>
<evidence type="ECO:0000256" key="1">
    <source>
        <dbReference type="SAM" id="Phobius"/>
    </source>
</evidence>
<name>A0ABU8B464_9BRAD</name>
<evidence type="ECO:0000313" key="2">
    <source>
        <dbReference type="EMBL" id="MEH2553280.1"/>
    </source>
</evidence>
<evidence type="ECO:0000313" key="3">
    <source>
        <dbReference type="Proteomes" id="UP001364224"/>
    </source>
</evidence>
<protein>
    <submittedName>
        <fullName evidence="2">Uncharacterized protein</fullName>
    </submittedName>
</protein>
<keyword evidence="1" id="KW-1133">Transmembrane helix</keyword>
<feature type="transmembrane region" description="Helical" evidence="1">
    <location>
        <begin position="169"/>
        <end position="191"/>
    </location>
</feature>
<keyword evidence="1" id="KW-0472">Membrane</keyword>